<evidence type="ECO:0000313" key="3">
    <source>
        <dbReference type="Proteomes" id="UP000268007"/>
    </source>
</evidence>
<proteinExistence type="predicted"/>
<dbReference type="Gene3D" id="2.60.120.10">
    <property type="entry name" value="Jelly Rolls"/>
    <property type="match status" value="1"/>
</dbReference>
<comment type="caution">
    <text evidence="2">The sequence shown here is derived from an EMBL/GenBank/DDBJ whole genome shotgun (WGS) entry which is preliminary data.</text>
</comment>
<evidence type="ECO:0000259" key="1">
    <source>
        <dbReference type="Pfam" id="PF07883"/>
    </source>
</evidence>
<dbReference type="InterPro" id="IPR025499">
    <property type="entry name" value="KdgF"/>
</dbReference>
<dbReference type="InterPro" id="IPR052535">
    <property type="entry name" value="Bacilysin_H2HPP_isomerase"/>
</dbReference>
<dbReference type="InterPro" id="IPR013096">
    <property type="entry name" value="Cupin_2"/>
</dbReference>
<dbReference type="InterPro" id="IPR011051">
    <property type="entry name" value="RmlC_Cupin_sf"/>
</dbReference>
<dbReference type="PANTHER" id="PTHR40112">
    <property type="entry name" value="H2HPP ISOMERASE"/>
    <property type="match status" value="1"/>
</dbReference>
<sequence length="113" mass="12320">MSKLNSKTFLAESEVEWQNQGGGVQRQIFGYNAQMMMAKAKFEKGAIGALHSHPHTQVAYVAGGVFEVTIGDEKRILKDGDGFYVAPNVVHGVVCLEAGTLVDAFSPMREDFI</sequence>
<keyword evidence="2" id="KW-0560">Oxidoreductase</keyword>
<dbReference type="GO" id="GO:0051213">
    <property type="term" value="F:dioxygenase activity"/>
    <property type="evidence" value="ECO:0007669"/>
    <property type="project" value="UniProtKB-KW"/>
</dbReference>
<dbReference type="Pfam" id="PF07883">
    <property type="entry name" value="Cupin_2"/>
    <property type="match status" value="1"/>
</dbReference>
<dbReference type="Proteomes" id="UP000268007">
    <property type="component" value="Unassembled WGS sequence"/>
</dbReference>
<dbReference type="SUPFAM" id="SSF51182">
    <property type="entry name" value="RmlC-like cupins"/>
    <property type="match status" value="1"/>
</dbReference>
<accession>A0A495JAA1</accession>
<dbReference type="EMBL" id="RBKU01000001">
    <property type="protein sequence ID" value="RKR85282.1"/>
    <property type="molecule type" value="Genomic_DNA"/>
</dbReference>
<dbReference type="CDD" id="cd02238">
    <property type="entry name" value="cupin_KdgF"/>
    <property type="match status" value="1"/>
</dbReference>
<dbReference type="PANTHER" id="PTHR40112:SF1">
    <property type="entry name" value="H2HPP ISOMERASE"/>
    <property type="match status" value="1"/>
</dbReference>
<keyword evidence="3" id="KW-1185">Reference proteome</keyword>
<dbReference type="PIRSF" id="PIRSF029883">
    <property type="entry name" value="KdgF"/>
    <property type="match status" value="1"/>
</dbReference>
<dbReference type="OrthoDB" id="9811153at2"/>
<dbReference type="AlphaFoldDB" id="A0A495JAA1"/>
<feature type="domain" description="Cupin type-2" evidence="1">
    <location>
        <begin position="41"/>
        <end position="97"/>
    </location>
</feature>
<reference evidence="2 3" key="1">
    <citation type="submission" date="2018-10" db="EMBL/GenBank/DDBJ databases">
        <title>Genomic Encyclopedia of Archaeal and Bacterial Type Strains, Phase II (KMG-II): from individual species to whole genera.</title>
        <authorList>
            <person name="Goeker M."/>
        </authorList>
    </citation>
    <scope>NUCLEOTIDE SEQUENCE [LARGE SCALE GENOMIC DNA]</scope>
    <source>
        <strain evidence="2 3">DSM 18602</strain>
    </source>
</reference>
<evidence type="ECO:0000313" key="2">
    <source>
        <dbReference type="EMBL" id="RKR85282.1"/>
    </source>
</evidence>
<keyword evidence="2" id="KW-0223">Dioxygenase</keyword>
<gene>
    <name evidence="2" type="ORF">BDD43_5546</name>
</gene>
<dbReference type="RefSeq" id="WP_121201345.1">
    <property type="nucleotide sequence ID" value="NZ_RBKU01000001.1"/>
</dbReference>
<name>A0A495JAA1_9SPHI</name>
<protein>
    <submittedName>
        <fullName evidence="2">Quercetin dioxygenase-like cupin family protein</fullName>
    </submittedName>
</protein>
<dbReference type="InterPro" id="IPR014710">
    <property type="entry name" value="RmlC-like_jellyroll"/>
</dbReference>
<organism evidence="2 3">
    <name type="scientific">Mucilaginibacter gracilis</name>
    <dbReference type="NCBI Taxonomy" id="423350"/>
    <lineage>
        <taxon>Bacteria</taxon>
        <taxon>Pseudomonadati</taxon>
        <taxon>Bacteroidota</taxon>
        <taxon>Sphingobacteriia</taxon>
        <taxon>Sphingobacteriales</taxon>
        <taxon>Sphingobacteriaceae</taxon>
        <taxon>Mucilaginibacter</taxon>
    </lineage>
</organism>